<dbReference type="Ensembl" id="ENSMALT00000020204.1">
    <property type="protein sequence ID" value="ENSMALP00000019815.1"/>
    <property type="gene ID" value="ENSMALG00000013837.1"/>
</dbReference>
<keyword evidence="4" id="KW-1185">Reference proteome</keyword>
<organism evidence="3 4">
    <name type="scientific">Monopterus albus</name>
    <name type="common">Swamp eel</name>
    <dbReference type="NCBI Taxonomy" id="43700"/>
    <lineage>
        <taxon>Eukaryota</taxon>
        <taxon>Metazoa</taxon>
        <taxon>Chordata</taxon>
        <taxon>Craniata</taxon>
        <taxon>Vertebrata</taxon>
        <taxon>Euteleostomi</taxon>
        <taxon>Actinopterygii</taxon>
        <taxon>Neopterygii</taxon>
        <taxon>Teleostei</taxon>
        <taxon>Neoteleostei</taxon>
        <taxon>Acanthomorphata</taxon>
        <taxon>Anabantaria</taxon>
        <taxon>Synbranchiformes</taxon>
        <taxon>Synbranchidae</taxon>
        <taxon>Monopterus</taxon>
    </lineage>
</organism>
<reference evidence="3" key="2">
    <citation type="submission" date="2025-09" db="UniProtKB">
        <authorList>
            <consortium name="Ensembl"/>
        </authorList>
    </citation>
    <scope>IDENTIFICATION</scope>
</reference>
<dbReference type="AlphaFoldDB" id="A0A3Q3JT81"/>
<reference evidence="3" key="1">
    <citation type="submission" date="2025-08" db="UniProtKB">
        <authorList>
            <consortium name="Ensembl"/>
        </authorList>
    </citation>
    <scope>IDENTIFICATION</scope>
</reference>
<evidence type="ECO:0000313" key="3">
    <source>
        <dbReference type="Ensembl" id="ENSMALP00000019815.1"/>
    </source>
</evidence>
<feature type="region of interest" description="Disordered" evidence="2">
    <location>
        <begin position="91"/>
        <end position="145"/>
    </location>
</feature>
<sequence>MSDSSDHSFIPLRIQRMTTLLTEKEDAMRKLREALRKSQQQGEESCKCVGGWGSGDNLFSGFGLVSSQQAEIGKWKSRAFKLKVKSKAEVDKPLSPCTPTKRALPMTSDSSNFNSPKKLVVASKNPLDSPRKLLESPKVSLSDSPKSRLFDVDGSSDMLSRALPKQFFDNSSFLTIPVREQRTESLLLYSQSEPRVPPGRVQTHTHNCSTITPSFPQTHSCPNLYLLAVTQPPIA</sequence>
<feature type="coiled-coil region" evidence="1">
    <location>
        <begin position="14"/>
        <end position="44"/>
    </location>
</feature>
<evidence type="ECO:0000313" key="4">
    <source>
        <dbReference type="Proteomes" id="UP000261600"/>
    </source>
</evidence>
<protein>
    <submittedName>
        <fullName evidence="3">Uncharacterized protein</fullName>
    </submittedName>
</protein>
<dbReference type="Proteomes" id="UP000261600">
    <property type="component" value="Unplaced"/>
</dbReference>
<dbReference type="STRING" id="43700.ENSMALP00000019815"/>
<accession>A0A3Q3JT81</accession>
<name>A0A3Q3JT81_MONAL</name>
<keyword evidence="1" id="KW-0175">Coiled coil</keyword>
<proteinExistence type="predicted"/>
<evidence type="ECO:0000256" key="2">
    <source>
        <dbReference type="SAM" id="MobiDB-lite"/>
    </source>
</evidence>
<evidence type="ECO:0000256" key="1">
    <source>
        <dbReference type="SAM" id="Coils"/>
    </source>
</evidence>